<dbReference type="InterPro" id="IPR050260">
    <property type="entry name" value="FAD-bd_OxRdtase"/>
</dbReference>
<evidence type="ECO:0000313" key="12">
    <source>
        <dbReference type="Proteomes" id="UP000186513"/>
    </source>
</evidence>
<comment type="cofactor">
    <cofactor evidence="1">
        <name>FAD</name>
        <dbReference type="ChEBI" id="CHEBI:57692"/>
    </cofactor>
</comment>
<evidence type="ECO:0000256" key="8">
    <source>
        <dbReference type="ARBA" id="ARBA00023027"/>
    </source>
</evidence>
<dbReference type="PRINTS" id="PR00411">
    <property type="entry name" value="PNDRDTASEI"/>
</dbReference>
<organism evidence="11 12">
    <name type="scientific">Chitinimonas taiwanensis DSM 18899</name>
    <dbReference type="NCBI Taxonomy" id="1121279"/>
    <lineage>
        <taxon>Bacteria</taxon>
        <taxon>Pseudomonadati</taxon>
        <taxon>Pseudomonadota</taxon>
        <taxon>Betaproteobacteria</taxon>
        <taxon>Neisseriales</taxon>
        <taxon>Chitinibacteraceae</taxon>
        <taxon>Chitinimonas</taxon>
    </lineage>
</organism>
<evidence type="ECO:0000256" key="2">
    <source>
        <dbReference type="ARBA" id="ARBA00004496"/>
    </source>
</evidence>
<feature type="domain" description="Rubredoxin binding" evidence="10">
    <location>
        <begin position="309"/>
        <end position="376"/>
    </location>
</feature>
<dbReference type="PANTHER" id="PTHR43429:SF3">
    <property type="entry name" value="NITRITE REDUCTASE [NAD(P)H]"/>
    <property type="match status" value="1"/>
</dbReference>
<dbReference type="GO" id="GO:0005737">
    <property type="term" value="C:cytoplasm"/>
    <property type="evidence" value="ECO:0007669"/>
    <property type="project" value="UniProtKB-SubCell"/>
</dbReference>
<dbReference type="EMBL" id="FPKR01000005">
    <property type="protein sequence ID" value="SFZ75079.1"/>
    <property type="molecule type" value="Genomic_DNA"/>
</dbReference>
<feature type="domain" description="FAD/NAD(P)-binding" evidence="9">
    <location>
        <begin position="5"/>
        <end position="284"/>
    </location>
</feature>
<keyword evidence="7" id="KW-0560">Oxidoreductase</keyword>
<sequence length="381" mass="39902">MTAPLIIIGTGLAGYNLAREYRKLAPEAPLQLISADGGDFYSKPMLSTALASQKSAAQLVMKPVEKMAEELRAEIWTETPVLRLDPAQRRVHTARGELAYSQLVLALGADAFAPPLAGDAAGQVLQVNDLADYARFRAALAGREQVLLLGAGLIGCEFAQDLASNGIQVTVVDPAGWPLSRLLPEAAGRYLQGRLEALGVRFCFGQSAQAVEQAAGRYAVQLADGSALQADLVLSAIGLRPRTQLAAEAGLAVARGIVVDRQLRSSDAQIYALGDCAEVAGLVLPYVQPIMQSARVLAANLAGQAPLLSYPAMPVLVKTPACPTIVCPPLTAGGEWECQALEGGLRALYRDGAGRLLGFALLGSATTERAALSAQLPAWLG</sequence>
<evidence type="ECO:0000259" key="10">
    <source>
        <dbReference type="Pfam" id="PF18113"/>
    </source>
</evidence>
<evidence type="ECO:0000256" key="7">
    <source>
        <dbReference type="ARBA" id="ARBA00023002"/>
    </source>
</evidence>
<keyword evidence="5" id="KW-0285">Flavoprotein</keyword>
<gene>
    <name evidence="11" type="ORF">SAMN02745887_01447</name>
</gene>
<comment type="similarity">
    <text evidence="3">Belongs to the FAD-dependent oxidoreductase family.</text>
</comment>
<dbReference type="InterPro" id="IPR041364">
    <property type="entry name" value="Rbx-bd"/>
</dbReference>
<dbReference type="RefSeq" id="WP_072428160.1">
    <property type="nucleotide sequence ID" value="NZ_FPKR01000005.1"/>
</dbReference>
<dbReference type="AlphaFoldDB" id="A0A1K2HE89"/>
<dbReference type="InterPro" id="IPR023753">
    <property type="entry name" value="FAD/NAD-binding_dom"/>
</dbReference>
<proteinExistence type="inferred from homology"/>
<name>A0A1K2HE89_9NEIS</name>
<dbReference type="PANTHER" id="PTHR43429">
    <property type="entry name" value="PYRIDINE NUCLEOTIDE-DISULFIDE OXIDOREDUCTASE DOMAIN-CONTAINING"/>
    <property type="match status" value="1"/>
</dbReference>
<keyword evidence="6" id="KW-0274">FAD</keyword>
<evidence type="ECO:0000256" key="3">
    <source>
        <dbReference type="ARBA" id="ARBA00006442"/>
    </source>
</evidence>
<accession>A0A1K2HE89</accession>
<dbReference type="InterPro" id="IPR036188">
    <property type="entry name" value="FAD/NAD-bd_sf"/>
</dbReference>
<evidence type="ECO:0000256" key="6">
    <source>
        <dbReference type="ARBA" id="ARBA00022827"/>
    </source>
</evidence>
<keyword evidence="12" id="KW-1185">Reference proteome</keyword>
<protein>
    <submittedName>
        <fullName evidence="11">Rubredoxin-NAD+ reductase</fullName>
    </submittedName>
</protein>
<dbReference type="SUPFAM" id="SSF51905">
    <property type="entry name" value="FAD/NAD(P)-binding domain"/>
    <property type="match status" value="2"/>
</dbReference>
<keyword evidence="8" id="KW-0520">NAD</keyword>
<evidence type="ECO:0000256" key="4">
    <source>
        <dbReference type="ARBA" id="ARBA00022490"/>
    </source>
</evidence>
<keyword evidence="4" id="KW-0963">Cytoplasm</keyword>
<dbReference type="PRINTS" id="PR00368">
    <property type="entry name" value="FADPNR"/>
</dbReference>
<dbReference type="Pfam" id="PF18113">
    <property type="entry name" value="Rbx_binding"/>
    <property type="match status" value="1"/>
</dbReference>
<dbReference type="Gene3D" id="3.50.50.60">
    <property type="entry name" value="FAD/NAD(P)-binding domain"/>
    <property type="match status" value="2"/>
</dbReference>
<reference evidence="11 12" key="1">
    <citation type="submission" date="2016-11" db="EMBL/GenBank/DDBJ databases">
        <authorList>
            <person name="Jaros S."/>
            <person name="Januszkiewicz K."/>
            <person name="Wedrychowicz H."/>
        </authorList>
    </citation>
    <scope>NUCLEOTIDE SEQUENCE [LARGE SCALE GENOMIC DNA]</scope>
    <source>
        <strain evidence="11 12">DSM 18899</strain>
    </source>
</reference>
<dbReference type="Gene3D" id="3.30.390.120">
    <property type="match status" value="1"/>
</dbReference>
<dbReference type="Pfam" id="PF07992">
    <property type="entry name" value="Pyr_redox_2"/>
    <property type="match status" value="1"/>
</dbReference>
<evidence type="ECO:0000313" key="11">
    <source>
        <dbReference type="EMBL" id="SFZ75079.1"/>
    </source>
</evidence>
<dbReference type="STRING" id="1121279.SAMN02745887_01447"/>
<dbReference type="Proteomes" id="UP000186513">
    <property type="component" value="Unassembled WGS sequence"/>
</dbReference>
<evidence type="ECO:0000256" key="5">
    <source>
        <dbReference type="ARBA" id="ARBA00022630"/>
    </source>
</evidence>
<dbReference type="OrthoDB" id="9769238at2"/>
<comment type="subcellular location">
    <subcellularLocation>
        <location evidence="2">Cytoplasm</location>
    </subcellularLocation>
</comment>
<evidence type="ECO:0000259" key="9">
    <source>
        <dbReference type="Pfam" id="PF07992"/>
    </source>
</evidence>
<dbReference type="GO" id="GO:0016491">
    <property type="term" value="F:oxidoreductase activity"/>
    <property type="evidence" value="ECO:0007669"/>
    <property type="project" value="UniProtKB-KW"/>
</dbReference>
<evidence type="ECO:0000256" key="1">
    <source>
        <dbReference type="ARBA" id="ARBA00001974"/>
    </source>
</evidence>